<evidence type="ECO:0000313" key="7">
    <source>
        <dbReference type="EMBL" id="AAM38900.1"/>
    </source>
</evidence>
<dbReference type="InterPro" id="IPR008333">
    <property type="entry name" value="Cbr1-like_FAD-bd_dom"/>
</dbReference>
<dbReference type="Pfam" id="PF00970">
    <property type="entry name" value="FAD_binding_6"/>
    <property type="match status" value="1"/>
</dbReference>
<dbReference type="KEGG" id="xac:XAC4066"/>
<organism evidence="7 8">
    <name type="scientific">Xanthomonas axonopodis pv. citri (strain 306)</name>
    <dbReference type="NCBI Taxonomy" id="190486"/>
    <lineage>
        <taxon>Bacteria</taxon>
        <taxon>Pseudomonadati</taxon>
        <taxon>Pseudomonadota</taxon>
        <taxon>Gammaproteobacteria</taxon>
        <taxon>Lysobacterales</taxon>
        <taxon>Lysobacteraceae</taxon>
        <taxon>Xanthomonas</taxon>
    </lineage>
</organism>
<dbReference type="PANTHER" id="PTHR47354">
    <property type="entry name" value="NADH OXIDOREDUCTASE HCR"/>
    <property type="match status" value="1"/>
</dbReference>
<dbReference type="PANTHER" id="PTHR47354:SF5">
    <property type="entry name" value="PROTEIN RFBI"/>
    <property type="match status" value="1"/>
</dbReference>
<gene>
    <name evidence="7" type="primary">poxF</name>
    <name evidence="7" type="ordered locus">XAC4066</name>
</gene>
<evidence type="ECO:0000259" key="6">
    <source>
        <dbReference type="PROSITE" id="PS51384"/>
    </source>
</evidence>
<feature type="region of interest" description="Disordered" evidence="5">
    <location>
        <begin position="1"/>
        <end position="31"/>
    </location>
</feature>
<evidence type="ECO:0000256" key="4">
    <source>
        <dbReference type="ARBA" id="ARBA00047776"/>
    </source>
</evidence>
<dbReference type="Gene3D" id="3.40.50.80">
    <property type="entry name" value="Nucleotide-binding domain of ferredoxin-NADP reductase (FNR) module"/>
    <property type="match status" value="1"/>
</dbReference>
<comment type="catalytic activity">
    <reaction evidence="4">
        <text>2 reduced [2Fe-2S]-[ferredoxin] + NADP(+) + H(+) = 2 oxidized [2Fe-2S]-[ferredoxin] + NADPH</text>
        <dbReference type="Rhea" id="RHEA:20125"/>
        <dbReference type="Rhea" id="RHEA-COMP:10000"/>
        <dbReference type="Rhea" id="RHEA-COMP:10001"/>
        <dbReference type="ChEBI" id="CHEBI:15378"/>
        <dbReference type="ChEBI" id="CHEBI:33737"/>
        <dbReference type="ChEBI" id="CHEBI:33738"/>
        <dbReference type="ChEBI" id="CHEBI:57783"/>
        <dbReference type="ChEBI" id="CHEBI:58349"/>
        <dbReference type="EC" id="1.18.1.2"/>
    </reaction>
</comment>
<name>A0AAI7ZIT1_XANAC</name>
<dbReference type="Proteomes" id="UP000000576">
    <property type="component" value="Chromosome"/>
</dbReference>
<feature type="compositionally biased region" description="Basic and acidic residues" evidence="5">
    <location>
        <begin position="1"/>
        <end position="11"/>
    </location>
</feature>
<dbReference type="SUPFAM" id="SSF52343">
    <property type="entry name" value="Ferredoxin reductase-like, C-terminal NADP-linked domain"/>
    <property type="match status" value="1"/>
</dbReference>
<keyword evidence="3" id="KW-0547">Nucleotide-binding</keyword>
<comment type="similarity">
    <text evidence="1">Belongs to the ferredoxin--NADP reductase type 1 family.</text>
</comment>
<dbReference type="Gene3D" id="2.40.30.10">
    <property type="entry name" value="Translation factors"/>
    <property type="match status" value="1"/>
</dbReference>
<dbReference type="InterPro" id="IPR050415">
    <property type="entry name" value="MRET"/>
</dbReference>
<dbReference type="InterPro" id="IPR039261">
    <property type="entry name" value="FNR_nucleotide-bd"/>
</dbReference>
<sequence length="365" mass="39570">MTDQVGAEHVHLSAGQVHQRADDADQGGLARPVGAEQGEEIAWRHVQRDALERLGAVVVGLAQIAHAQGGRSGRWGIQAGSFAPGRRRSELQPVIIEARWGLPRSQTVPNTFVPVQFPLKLVDRRMIAPTVAHCQFVRDDGQPLDFQPGQFIQIHFDYADGTPTKRSYSLATIHDHALGPGEAVEIAVSFVPGGSATALFEGLEIGDQLQASGPYGRFCLQAGDHNRRYVLIATGTGVTSYRSMLPLLAEAIAARGVQVVLLQGARTPAELLYGDDFRAFADAHPQFRYVPCFSREVPAQPHADVRHGYVQQHLAEFAPDAAHDIAYLCGNPDMVDTCLDALKAAGLPSAQIRREKYVSSTPPKV</sequence>
<dbReference type="GO" id="GO:0000166">
    <property type="term" value="F:nucleotide binding"/>
    <property type="evidence" value="ECO:0007669"/>
    <property type="project" value="UniProtKB-KW"/>
</dbReference>
<dbReference type="PROSITE" id="PS51384">
    <property type="entry name" value="FAD_FR"/>
    <property type="match status" value="1"/>
</dbReference>
<accession>A0AAI7ZIT1</accession>
<dbReference type="SUPFAM" id="SSF63380">
    <property type="entry name" value="Riboflavin synthase domain-like"/>
    <property type="match status" value="1"/>
</dbReference>
<evidence type="ECO:0000256" key="5">
    <source>
        <dbReference type="SAM" id="MobiDB-lite"/>
    </source>
</evidence>
<dbReference type="InterPro" id="IPR017927">
    <property type="entry name" value="FAD-bd_FR_type"/>
</dbReference>
<dbReference type="InterPro" id="IPR033892">
    <property type="entry name" value="FNR_bac"/>
</dbReference>
<evidence type="ECO:0000256" key="1">
    <source>
        <dbReference type="ARBA" id="ARBA00008312"/>
    </source>
</evidence>
<evidence type="ECO:0000313" key="8">
    <source>
        <dbReference type="Proteomes" id="UP000000576"/>
    </source>
</evidence>
<dbReference type="EC" id="1.18.1.2" evidence="2"/>
<dbReference type="Pfam" id="PF00175">
    <property type="entry name" value="NAD_binding_1"/>
    <property type="match status" value="1"/>
</dbReference>
<reference evidence="7 8" key="1">
    <citation type="journal article" date="2002" name="Nature">
        <title>Comparison of the genomes of two Xanthomonas pathogens with differing host specificities.</title>
        <authorList>
            <person name="da Silva A.C."/>
            <person name="Ferro J.A."/>
            <person name="Reinach F.C."/>
            <person name="Farah C.S."/>
            <person name="Furlan L.R."/>
            <person name="Quaggio R.B."/>
            <person name="Monteiro-Vitorello C.B."/>
            <person name="Van Sluys M.A."/>
            <person name="Almeida N.F."/>
            <person name="Alves L.M."/>
            <person name="do Amaral A.M."/>
            <person name="Bertolini M.C."/>
            <person name="Camargo L.E."/>
            <person name="Camarotte G."/>
            <person name="Cannavan F."/>
            <person name="Cardozo J."/>
            <person name="Chambergo F."/>
            <person name="Ciapina L.P."/>
            <person name="Cicarelli R.M."/>
            <person name="Coutinho L.L."/>
            <person name="Cursino-Santos J.R."/>
            <person name="El-Dorry H."/>
            <person name="Faria J.B."/>
            <person name="Ferreira A.J."/>
            <person name="Ferreira R.C."/>
            <person name="Ferro M.I."/>
            <person name="Formighieri E.F."/>
            <person name="Franco M.C."/>
            <person name="Greggio C.C."/>
            <person name="Gruber A."/>
            <person name="Katsuyama A.M."/>
            <person name="Kishi L.T."/>
            <person name="Leite R.P."/>
            <person name="Lemos E.G."/>
            <person name="Lemos M.V."/>
            <person name="Locali E.C."/>
            <person name="Machado M.A."/>
            <person name="Madeira A.M."/>
            <person name="Martinez-Rossi N.M."/>
            <person name="Martins E.C."/>
            <person name="Meidanis J."/>
            <person name="Menck C.F."/>
            <person name="Miyaki C.Y."/>
            <person name="Moon D.H."/>
            <person name="Moreira L.M."/>
            <person name="Novo M.T."/>
            <person name="Okura V.K."/>
            <person name="Oliveira M.C."/>
            <person name="Oliveira V.R."/>
            <person name="Pereira H.A."/>
            <person name="Rossi A."/>
            <person name="Sena J.A."/>
            <person name="Silva C."/>
            <person name="de Souza R.F."/>
            <person name="Spinola L.A."/>
            <person name="Takita M.A."/>
            <person name="Tamura R.E."/>
            <person name="Teixeira E.C."/>
            <person name="Tezza R.I."/>
            <person name="Trindade dos Santos M."/>
            <person name="Truffi D."/>
            <person name="Tsai S.M."/>
            <person name="White F.F."/>
            <person name="Setubal J.C."/>
            <person name="Kitajima J.P."/>
        </authorList>
    </citation>
    <scope>NUCLEOTIDE SEQUENCE [LARGE SCALE GENOMIC DNA]</scope>
    <source>
        <strain evidence="7 8">306</strain>
    </source>
</reference>
<protein>
    <recommendedName>
        <fullName evidence="2">ferredoxin--NADP(+) reductase</fullName>
        <ecNumber evidence="2">1.18.1.2</ecNumber>
    </recommendedName>
</protein>
<dbReference type="PRINTS" id="PR00410">
    <property type="entry name" value="PHEHYDRXLASE"/>
</dbReference>
<dbReference type="InterPro" id="IPR001433">
    <property type="entry name" value="OxRdtase_FAD/NAD-bd"/>
</dbReference>
<proteinExistence type="inferred from homology"/>
<dbReference type="EMBL" id="AE008923">
    <property type="protein sequence ID" value="AAM38900.1"/>
    <property type="molecule type" value="Genomic_DNA"/>
</dbReference>
<dbReference type="InterPro" id="IPR017938">
    <property type="entry name" value="Riboflavin_synthase-like_b-brl"/>
</dbReference>
<dbReference type="AlphaFoldDB" id="A0AAI7ZIT1"/>
<dbReference type="CDD" id="cd06195">
    <property type="entry name" value="FNR1"/>
    <property type="match status" value="1"/>
</dbReference>
<dbReference type="GO" id="GO:0004324">
    <property type="term" value="F:ferredoxin-NADP+ reductase activity"/>
    <property type="evidence" value="ECO:0007669"/>
    <property type="project" value="UniProtKB-EC"/>
</dbReference>
<feature type="domain" description="FAD-binding FR-type" evidence="6">
    <location>
        <begin position="114"/>
        <end position="221"/>
    </location>
</feature>
<evidence type="ECO:0000256" key="2">
    <source>
        <dbReference type="ARBA" id="ARBA00013223"/>
    </source>
</evidence>
<evidence type="ECO:0000256" key="3">
    <source>
        <dbReference type="ARBA" id="ARBA00022741"/>
    </source>
</evidence>